<dbReference type="InterPro" id="IPR029442">
    <property type="entry name" value="GyrI-like"/>
</dbReference>
<dbReference type="OrthoDB" id="50148at2759"/>
<name>A0A9N8EL99_9STRA</name>
<gene>
    <name evidence="3" type="ORF">SEMRO_1187_G250530.1</name>
</gene>
<accession>A0A9N8EL99</accession>
<dbReference type="AlphaFoldDB" id="A0A9N8EL99"/>
<dbReference type="SMART" id="SM00871">
    <property type="entry name" value="AraC_E_bind"/>
    <property type="match status" value="1"/>
</dbReference>
<dbReference type="InterPro" id="IPR010499">
    <property type="entry name" value="AraC_E-bd"/>
</dbReference>
<feature type="domain" description="AraC effector-binding" evidence="2">
    <location>
        <begin position="7"/>
        <end position="170"/>
    </location>
</feature>
<organism evidence="3 4">
    <name type="scientific">Seminavis robusta</name>
    <dbReference type="NCBI Taxonomy" id="568900"/>
    <lineage>
        <taxon>Eukaryota</taxon>
        <taxon>Sar</taxon>
        <taxon>Stramenopiles</taxon>
        <taxon>Ochrophyta</taxon>
        <taxon>Bacillariophyta</taxon>
        <taxon>Bacillariophyceae</taxon>
        <taxon>Bacillariophycidae</taxon>
        <taxon>Naviculales</taxon>
        <taxon>Naviculaceae</taxon>
        <taxon>Seminavis</taxon>
    </lineage>
</organism>
<comment type="caution">
    <text evidence="3">The sequence shown here is derived from an EMBL/GenBank/DDBJ whole genome shotgun (WGS) entry which is preliminary data.</text>
</comment>
<evidence type="ECO:0000259" key="2">
    <source>
        <dbReference type="SMART" id="SM00871"/>
    </source>
</evidence>
<proteinExistence type="predicted"/>
<dbReference type="Proteomes" id="UP001153069">
    <property type="component" value="Unassembled WGS sequence"/>
</dbReference>
<dbReference type="InterPro" id="IPR011256">
    <property type="entry name" value="Reg_factor_effector_dom_sf"/>
</dbReference>
<evidence type="ECO:0000313" key="4">
    <source>
        <dbReference type="Proteomes" id="UP001153069"/>
    </source>
</evidence>
<dbReference type="Gene3D" id="3.20.80.10">
    <property type="entry name" value="Regulatory factor, effector binding domain"/>
    <property type="match status" value="1"/>
</dbReference>
<evidence type="ECO:0000313" key="3">
    <source>
        <dbReference type="EMBL" id="CAB9521356.1"/>
    </source>
</evidence>
<dbReference type="EMBL" id="CAICTM010001185">
    <property type="protein sequence ID" value="CAB9521356.1"/>
    <property type="molecule type" value="Genomic_DNA"/>
</dbReference>
<feature type="compositionally biased region" description="Basic and acidic residues" evidence="1">
    <location>
        <begin position="192"/>
        <end position="212"/>
    </location>
</feature>
<reference evidence="3" key="1">
    <citation type="submission" date="2020-06" db="EMBL/GenBank/DDBJ databases">
        <authorList>
            <consortium name="Plant Systems Biology data submission"/>
        </authorList>
    </citation>
    <scope>NUCLEOTIDE SEQUENCE</scope>
    <source>
        <strain evidence="3">D6</strain>
    </source>
</reference>
<dbReference type="SUPFAM" id="SSF55136">
    <property type="entry name" value="Probable bacterial effector-binding domain"/>
    <property type="match status" value="1"/>
</dbReference>
<evidence type="ECO:0000256" key="1">
    <source>
        <dbReference type="SAM" id="MobiDB-lite"/>
    </source>
</evidence>
<protein>
    <submittedName>
        <fullName evidence="3">AraC family transcriptional regulator</fullName>
    </submittedName>
</protein>
<sequence length="212" mass="23720">MTTTNDDEPKLIETETKKFWGIIGKGPFDGCGAAFKKLGELQKKVFADDNRDLKIRTAMLVLCDVPNTKNKEDLVWAAAMLIPDSVESKVPEGLEEIVVEGRRCATSVHRGGYEGLPKSWGQLCMKWIPSQKLRPCKGSRECPHYEVYLNDCSNGTKKDDLETQLFAPVEPAEENEEKTKADAGDCCSSKKHALEEDDKKKQEEPEAKKAKE</sequence>
<feature type="region of interest" description="Disordered" evidence="1">
    <location>
        <begin position="164"/>
        <end position="212"/>
    </location>
</feature>
<keyword evidence="4" id="KW-1185">Reference proteome</keyword>
<dbReference type="Pfam" id="PF06445">
    <property type="entry name" value="GyrI-like"/>
    <property type="match status" value="1"/>
</dbReference>